<dbReference type="EMBL" id="BAAAQN010000089">
    <property type="protein sequence ID" value="GAA2062921.1"/>
    <property type="molecule type" value="Genomic_DNA"/>
</dbReference>
<sequence length="149" mass="15589">MDLANVVMSGAQSLVTAVLTDSWGQVRSALCRLWARHRSDGDPAGPDPAALSAAHAELDLAREQALAVAGQGPEPERAGRMELFWAGYLAGQLAARPELADAVRTLPMLLEPRSAVSLTMVTTSKDISGTVHGNVAQTGDVSGGIRFGR</sequence>
<comment type="caution">
    <text evidence="1">The sequence shown here is derived from an EMBL/GenBank/DDBJ whole genome shotgun (WGS) entry which is preliminary data.</text>
</comment>
<name>A0ABN2VHX0_9ACTN</name>
<proteinExistence type="predicted"/>
<evidence type="ECO:0000313" key="1">
    <source>
        <dbReference type="EMBL" id="GAA2062921.1"/>
    </source>
</evidence>
<evidence type="ECO:0000313" key="2">
    <source>
        <dbReference type="Proteomes" id="UP001500751"/>
    </source>
</evidence>
<accession>A0ABN2VHX0</accession>
<protein>
    <submittedName>
        <fullName evidence="1">Uncharacterized protein</fullName>
    </submittedName>
</protein>
<gene>
    <name evidence="1" type="ORF">GCM10009839_87690</name>
</gene>
<dbReference type="Proteomes" id="UP001500751">
    <property type="component" value="Unassembled WGS sequence"/>
</dbReference>
<organism evidence="1 2">
    <name type="scientific">Catenulispora yoronensis</name>
    <dbReference type="NCBI Taxonomy" id="450799"/>
    <lineage>
        <taxon>Bacteria</taxon>
        <taxon>Bacillati</taxon>
        <taxon>Actinomycetota</taxon>
        <taxon>Actinomycetes</taxon>
        <taxon>Catenulisporales</taxon>
        <taxon>Catenulisporaceae</taxon>
        <taxon>Catenulispora</taxon>
    </lineage>
</organism>
<keyword evidence="2" id="KW-1185">Reference proteome</keyword>
<dbReference type="RefSeq" id="WP_344671689.1">
    <property type="nucleotide sequence ID" value="NZ_BAAAQN010000089.1"/>
</dbReference>
<reference evidence="1 2" key="1">
    <citation type="journal article" date="2019" name="Int. J. Syst. Evol. Microbiol.">
        <title>The Global Catalogue of Microorganisms (GCM) 10K type strain sequencing project: providing services to taxonomists for standard genome sequencing and annotation.</title>
        <authorList>
            <consortium name="The Broad Institute Genomics Platform"/>
            <consortium name="The Broad Institute Genome Sequencing Center for Infectious Disease"/>
            <person name="Wu L."/>
            <person name="Ma J."/>
        </authorList>
    </citation>
    <scope>NUCLEOTIDE SEQUENCE [LARGE SCALE GENOMIC DNA]</scope>
    <source>
        <strain evidence="1 2">JCM 16014</strain>
    </source>
</reference>